<dbReference type="InterPro" id="IPR045257">
    <property type="entry name" value="E2/Pdx1"/>
</dbReference>
<gene>
    <name evidence="7" type="primary">PDX1_0</name>
    <name evidence="7" type="ORF">A0J61_03271</name>
</gene>
<dbReference type="SUPFAM" id="SSF47005">
    <property type="entry name" value="Peripheral subunit-binding domain of 2-oxo acid dehydrogenase complex"/>
    <property type="match status" value="1"/>
</dbReference>
<dbReference type="GO" id="GO:0004742">
    <property type="term" value="F:dihydrolipoyllysine-residue acetyltransferase activity"/>
    <property type="evidence" value="ECO:0007669"/>
    <property type="project" value="TreeGrafter"/>
</dbReference>
<comment type="similarity">
    <text evidence="1">Belongs to the 2-oxoacid dehydrogenase family.</text>
</comment>
<evidence type="ECO:0000313" key="8">
    <source>
        <dbReference type="Proteomes" id="UP000093000"/>
    </source>
</evidence>
<feature type="domain" description="Peripheral subunit-binding (PSBD)" evidence="6">
    <location>
        <begin position="163"/>
        <end position="201"/>
    </location>
</feature>
<evidence type="ECO:0000256" key="2">
    <source>
        <dbReference type="ARBA" id="ARBA00022823"/>
    </source>
</evidence>
<dbReference type="InterPro" id="IPR004167">
    <property type="entry name" value="PSBD"/>
</dbReference>
<dbReference type="SUPFAM" id="SSF51230">
    <property type="entry name" value="Single hybrid motif"/>
    <property type="match status" value="1"/>
</dbReference>
<keyword evidence="8" id="KW-1185">Reference proteome</keyword>
<dbReference type="PANTHER" id="PTHR23151">
    <property type="entry name" value="DIHYDROLIPOAMIDE ACETYL/SUCCINYL-TRANSFERASE-RELATED"/>
    <property type="match status" value="1"/>
</dbReference>
<dbReference type="Gene3D" id="4.10.320.10">
    <property type="entry name" value="E3-binding domain"/>
    <property type="match status" value="1"/>
</dbReference>
<evidence type="ECO:0000256" key="3">
    <source>
        <dbReference type="ARBA" id="ARBA00022946"/>
    </source>
</evidence>
<protein>
    <submittedName>
        <fullName evidence="7">Pyruvate dehydrogenase complex protein X component, mitochondrial</fullName>
    </submittedName>
</protein>
<dbReference type="OrthoDB" id="537444at2759"/>
<evidence type="ECO:0000313" key="7">
    <source>
        <dbReference type="EMBL" id="OBZ88673.1"/>
    </source>
</evidence>
<dbReference type="InterPro" id="IPR000089">
    <property type="entry name" value="Biotin_lipoyl"/>
</dbReference>
<dbReference type="FunFam" id="2.40.50.100:FF:000010">
    <property type="entry name" value="Acetyltransferase component of pyruvate dehydrogenase complex"/>
    <property type="match status" value="1"/>
</dbReference>
<name>A0A1C7NHS5_9FUNG</name>
<dbReference type="Pfam" id="PF02817">
    <property type="entry name" value="E3_binding"/>
    <property type="match status" value="1"/>
</dbReference>
<dbReference type="InParanoid" id="A0A1C7NHS5"/>
<dbReference type="PROSITE" id="PS51826">
    <property type="entry name" value="PSBD"/>
    <property type="match status" value="1"/>
</dbReference>
<reference evidence="7 8" key="1">
    <citation type="submission" date="2016-03" db="EMBL/GenBank/DDBJ databases">
        <title>Choanephora cucurbitarum.</title>
        <authorList>
            <person name="Min B."/>
            <person name="Park H."/>
            <person name="Park J.-H."/>
            <person name="Shin H.-D."/>
            <person name="Choi I.-G."/>
        </authorList>
    </citation>
    <scope>NUCLEOTIDE SEQUENCE [LARGE SCALE GENOMIC DNA]</scope>
    <source>
        <strain evidence="7 8">KUS-F28377</strain>
    </source>
</reference>
<dbReference type="Gene3D" id="2.40.50.100">
    <property type="match status" value="1"/>
</dbReference>
<dbReference type="PROSITE" id="PS50968">
    <property type="entry name" value="BIOTINYL_LIPOYL"/>
    <property type="match status" value="1"/>
</dbReference>
<keyword evidence="2" id="KW-0450">Lipoyl</keyword>
<dbReference type="GO" id="GO:0006086">
    <property type="term" value="P:pyruvate decarboxylation to acetyl-CoA"/>
    <property type="evidence" value="ECO:0007669"/>
    <property type="project" value="InterPro"/>
</dbReference>
<keyword evidence="3" id="KW-0809">Transit peptide</keyword>
<sequence>MHRLSHHFVQVTKTSSYGFHTSAARSAITRFNLPAMSPTMTEGTIHRWVKKEGESFAAGDVLLELETDKAQIDVEAADDGVLAKIVLPDGSKGAVNSLIALIAEEGDDISNVEIPAEETSNSAPVQESKEDAPAAAATPATARTPAVAPISHHDIDTSKLKKSLSPAVLSLILKYGIKDVGSIKPSGYGDRILKGDVLAHLGLIAPKPAPKPTLTAAPPRDQIVFAKSSKPAAEKSVEKEVLPSFIEKQIVVDDLFKLRQSLNEQHGTFVSVNDFIAKAAERALQEITTHTPSTPSAKKPVVQHSTASAFSEKYTGGQFKIFNLSEPAYDFITDSYQVGKPYVMTVGANQRIAQPVKSSANNDMLDLIGYLGGSVKKVQERRVQLTTKNATLDFANQPKQGNQYHVQVKLDGGVPGKILANAKANAFLDRVEYYVRNPSELVA</sequence>
<dbReference type="Pfam" id="PF00364">
    <property type="entry name" value="Biotin_lipoyl"/>
    <property type="match status" value="1"/>
</dbReference>
<dbReference type="PROSITE" id="PS00189">
    <property type="entry name" value="LIPOYL"/>
    <property type="match status" value="1"/>
</dbReference>
<dbReference type="InterPro" id="IPR036625">
    <property type="entry name" value="E3-bd_dom_sf"/>
</dbReference>
<comment type="caution">
    <text evidence="7">The sequence shown here is derived from an EMBL/GenBank/DDBJ whole genome shotgun (WGS) entry which is preliminary data.</text>
</comment>
<keyword evidence="7" id="KW-0670">Pyruvate</keyword>
<evidence type="ECO:0000256" key="1">
    <source>
        <dbReference type="ARBA" id="ARBA00007317"/>
    </source>
</evidence>
<dbReference type="GO" id="GO:0045254">
    <property type="term" value="C:pyruvate dehydrogenase complex"/>
    <property type="evidence" value="ECO:0007669"/>
    <property type="project" value="InterPro"/>
</dbReference>
<evidence type="ECO:0000259" key="6">
    <source>
        <dbReference type="PROSITE" id="PS51826"/>
    </source>
</evidence>
<accession>A0A1C7NHS5</accession>
<evidence type="ECO:0000259" key="5">
    <source>
        <dbReference type="PROSITE" id="PS50968"/>
    </source>
</evidence>
<dbReference type="EMBL" id="LUGH01000138">
    <property type="protein sequence ID" value="OBZ88673.1"/>
    <property type="molecule type" value="Genomic_DNA"/>
</dbReference>
<dbReference type="InterPro" id="IPR003016">
    <property type="entry name" value="2-oxoA_DH_lipoyl-BS"/>
</dbReference>
<feature type="compositionally biased region" description="Low complexity" evidence="4">
    <location>
        <begin position="133"/>
        <end position="149"/>
    </location>
</feature>
<feature type="domain" description="Lipoyl-binding" evidence="5">
    <location>
        <begin position="28"/>
        <end position="103"/>
    </location>
</feature>
<dbReference type="FunCoup" id="A0A1C7NHS5">
    <property type="interactions" value="26"/>
</dbReference>
<organism evidence="7 8">
    <name type="scientific">Choanephora cucurbitarum</name>
    <dbReference type="NCBI Taxonomy" id="101091"/>
    <lineage>
        <taxon>Eukaryota</taxon>
        <taxon>Fungi</taxon>
        <taxon>Fungi incertae sedis</taxon>
        <taxon>Mucoromycota</taxon>
        <taxon>Mucoromycotina</taxon>
        <taxon>Mucoromycetes</taxon>
        <taxon>Mucorales</taxon>
        <taxon>Mucorineae</taxon>
        <taxon>Choanephoraceae</taxon>
        <taxon>Choanephoroideae</taxon>
        <taxon>Choanephora</taxon>
    </lineage>
</organism>
<dbReference type="PANTHER" id="PTHR23151:SF82">
    <property type="entry name" value="PYRUVATE DEHYDROGENASE COMPLEX PROTEIN X COMPONENT, MITOCHONDRIAL"/>
    <property type="match status" value="1"/>
</dbReference>
<evidence type="ECO:0000256" key="4">
    <source>
        <dbReference type="SAM" id="MobiDB-lite"/>
    </source>
</evidence>
<dbReference type="STRING" id="101091.A0A1C7NHS5"/>
<dbReference type="CDD" id="cd06849">
    <property type="entry name" value="lipoyl_domain"/>
    <property type="match status" value="1"/>
</dbReference>
<dbReference type="AlphaFoldDB" id="A0A1C7NHS5"/>
<feature type="region of interest" description="Disordered" evidence="4">
    <location>
        <begin position="117"/>
        <end position="152"/>
    </location>
</feature>
<proteinExistence type="inferred from homology"/>
<dbReference type="InterPro" id="IPR011053">
    <property type="entry name" value="Single_hybrid_motif"/>
</dbReference>
<dbReference type="Proteomes" id="UP000093000">
    <property type="component" value="Unassembled WGS sequence"/>
</dbReference>